<dbReference type="AlphaFoldDB" id="A0A6V7PYF8"/>
<dbReference type="EMBL" id="LR862153">
    <property type="protein sequence ID" value="CAD1835944.1"/>
    <property type="molecule type" value="Genomic_DNA"/>
</dbReference>
<accession>A0A6V7PYF8</accession>
<sequence>MSERLKESVLKTEVLIGIPGVRIPLHPRGPNTSIHPFKSEKGLAESLPSSTRMLQPLSLWLLEGNYRVRLSTSCLTQLLQYLRGKRKSFSFESLLLKLPELTQQQAEQRQMPELFTMFLPSVNMDKNFLSKWRLKKSVLLAEPYLATSNPSF</sequence>
<gene>
    <name evidence="1" type="ORF">CB5_LOCUS19155</name>
</gene>
<proteinExistence type="predicted"/>
<protein>
    <submittedName>
        <fullName evidence="1">Uncharacterized protein</fullName>
    </submittedName>
</protein>
<evidence type="ECO:0000313" key="1">
    <source>
        <dbReference type="EMBL" id="CAD1835944.1"/>
    </source>
</evidence>
<organism evidence="1">
    <name type="scientific">Ananas comosus var. bracteatus</name>
    <name type="common">red pineapple</name>
    <dbReference type="NCBI Taxonomy" id="296719"/>
    <lineage>
        <taxon>Eukaryota</taxon>
        <taxon>Viridiplantae</taxon>
        <taxon>Streptophyta</taxon>
        <taxon>Embryophyta</taxon>
        <taxon>Tracheophyta</taxon>
        <taxon>Spermatophyta</taxon>
        <taxon>Magnoliopsida</taxon>
        <taxon>Liliopsida</taxon>
        <taxon>Poales</taxon>
        <taxon>Bromeliaceae</taxon>
        <taxon>Bromelioideae</taxon>
        <taxon>Ananas</taxon>
    </lineage>
</organism>
<name>A0A6V7PYF8_ANACO</name>
<reference evidence="1" key="1">
    <citation type="submission" date="2020-07" db="EMBL/GenBank/DDBJ databases">
        <authorList>
            <person name="Lin J."/>
        </authorList>
    </citation>
    <scope>NUCLEOTIDE SEQUENCE</scope>
</reference>